<evidence type="ECO:0000256" key="2">
    <source>
        <dbReference type="ARBA" id="ARBA00023136"/>
    </source>
</evidence>
<comment type="caution">
    <text evidence="4">The sequence shown here is derived from an EMBL/GenBank/DDBJ whole genome shotgun (WGS) entry which is preliminary data.</text>
</comment>
<dbReference type="InterPro" id="IPR015919">
    <property type="entry name" value="Cadherin-like_sf"/>
</dbReference>
<dbReference type="GO" id="GO:0007155">
    <property type="term" value="P:cell adhesion"/>
    <property type="evidence" value="ECO:0007669"/>
    <property type="project" value="TreeGrafter"/>
</dbReference>
<dbReference type="PANTHER" id="PTHR24028">
    <property type="entry name" value="CADHERIN-87A"/>
    <property type="match status" value="1"/>
</dbReference>
<accession>A0AAW0H2E8</accession>
<name>A0AAW0H2E8_MYOGA</name>
<evidence type="ECO:0000256" key="3">
    <source>
        <dbReference type="ARBA" id="ARBA00023180"/>
    </source>
</evidence>
<keyword evidence="5" id="KW-1185">Reference proteome</keyword>
<dbReference type="PANTHER" id="PTHR24028:SF305">
    <property type="entry name" value="PROTOCADHERIN ALPHA-6-RELATED"/>
    <property type="match status" value="1"/>
</dbReference>
<dbReference type="AlphaFoldDB" id="A0AAW0H2E8"/>
<evidence type="ECO:0000313" key="4">
    <source>
        <dbReference type="EMBL" id="KAK7795916.1"/>
    </source>
</evidence>
<dbReference type="CDD" id="cd11304">
    <property type="entry name" value="Cadherin_repeat"/>
    <property type="match status" value="1"/>
</dbReference>
<reference evidence="4 5" key="1">
    <citation type="journal article" date="2023" name="bioRxiv">
        <title>Conserved and derived expression patterns and positive selection on dental genes reveal complex evolutionary context of ever-growing rodent molars.</title>
        <authorList>
            <person name="Calamari Z.T."/>
            <person name="Song A."/>
            <person name="Cohen E."/>
            <person name="Akter M."/>
            <person name="Roy R.D."/>
            <person name="Hallikas O."/>
            <person name="Christensen M.M."/>
            <person name="Li P."/>
            <person name="Marangoni P."/>
            <person name="Jernvall J."/>
            <person name="Klein O.D."/>
        </authorList>
    </citation>
    <scope>NUCLEOTIDE SEQUENCE [LARGE SCALE GENOMIC DNA]</scope>
    <source>
        <strain evidence="4">V071</strain>
    </source>
</reference>
<evidence type="ECO:0000256" key="1">
    <source>
        <dbReference type="ARBA" id="ARBA00004370"/>
    </source>
</evidence>
<dbReference type="EMBL" id="JBBHLL010001591">
    <property type="protein sequence ID" value="KAK7795916.1"/>
    <property type="molecule type" value="Genomic_DNA"/>
</dbReference>
<comment type="subcellular location">
    <subcellularLocation>
        <location evidence="1">Membrane</location>
    </subcellularLocation>
</comment>
<organism evidence="4 5">
    <name type="scientific">Myodes glareolus</name>
    <name type="common">Bank vole</name>
    <name type="synonym">Clethrionomys glareolus</name>
    <dbReference type="NCBI Taxonomy" id="447135"/>
    <lineage>
        <taxon>Eukaryota</taxon>
        <taxon>Metazoa</taxon>
        <taxon>Chordata</taxon>
        <taxon>Craniata</taxon>
        <taxon>Vertebrata</taxon>
        <taxon>Euteleostomi</taxon>
        <taxon>Mammalia</taxon>
        <taxon>Eutheria</taxon>
        <taxon>Euarchontoglires</taxon>
        <taxon>Glires</taxon>
        <taxon>Rodentia</taxon>
        <taxon>Myomorpha</taxon>
        <taxon>Muroidea</taxon>
        <taxon>Cricetidae</taxon>
        <taxon>Arvicolinae</taxon>
        <taxon>Myodes</taxon>
    </lineage>
</organism>
<dbReference type="InterPro" id="IPR050174">
    <property type="entry name" value="Protocadherin/Cadherin-CA"/>
</dbReference>
<evidence type="ECO:0000313" key="5">
    <source>
        <dbReference type="Proteomes" id="UP001488838"/>
    </source>
</evidence>
<sequence length="80" mass="8655">MTMCLITLTSLSLPVREDAALGTVIALISVSDLDSGANGQVTCSLTVHVPFKLVSTFKNYYSLVLDSALDRETTPDYKGW</sequence>
<dbReference type="GO" id="GO:0005886">
    <property type="term" value="C:plasma membrane"/>
    <property type="evidence" value="ECO:0007669"/>
    <property type="project" value="TreeGrafter"/>
</dbReference>
<dbReference type="SUPFAM" id="SSF49313">
    <property type="entry name" value="Cadherin-like"/>
    <property type="match status" value="1"/>
</dbReference>
<protein>
    <submittedName>
        <fullName evidence="4">Uncharacterized protein</fullName>
    </submittedName>
</protein>
<proteinExistence type="predicted"/>
<dbReference type="Proteomes" id="UP001488838">
    <property type="component" value="Unassembled WGS sequence"/>
</dbReference>
<dbReference type="GO" id="GO:0005509">
    <property type="term" value="F:calcium ion binding"/>
    <property type="evidence" value="ECO:0007669"/>
    <property type="project" value="InterPro"/>
</dbReference>
<keyword evidence="3" id="KW-0325">Glycoprotein</keyword>
<dbReference type="Gene3D" id="2.60.40.60">
    <property type="entry name" value="Cadherins"/>
    <property type="match status" value="1"/>
</dbReference>
<gene>
    <name evidence="4" type="ORF">U0070_008391</name>
</gene>
<keyword evidence="2" id="KW-0472">Membrane</keyword>